<dbReference type="Gene3D" id="2.10.50.10">
    <property type="entry name" value="Tumor Necrosis Factor Receptor, subunit A, domain 2"/>
    <property type="match status" value="2"/>
</dbReference>
<feature type="compositionally biased region" description="Acidic residues" evidence="1">
    <location>
        <begin position="1442"/>
        <end position="1457"/>
    </location>
</feature>
<evidence type="ECO:0000313" key="5">
    <source>
        <dbReference type="Proteomes" id="UP001363151"/>
    </source>
</evidence>
<evidence type="ECO:0000256" key="3">
    <source>
        <dbReference type="SAM" id="SignalP"/>
    </source>
</evidence>
<keyword evidence="2" id="KW-0472">Membrane</keyword>
<feature type="transmembrane region" description="Helical" evidence="2">
    <location>
        <begin position="1102"/>
        <end position="1125"/>
    </location>
</feature>
<dbReference type="Gene3D" id="2.60.120.200">
    <property type="match status" value="1"/>
</dbReference>
<feature type="region of interest" description="Disordered" evidence="1">
    <location>
        <begin position="1438"/>
        <end position="1469"/>
    </location>
</feature>
<accession>A0ABR1FN42</accession>
<dbReference type="EMBL" id="JBBJCI010000354">
    <property type="protein sequence ID" value="KAK7233923.1"/>
    <property type="molecule type" value="Genomic_DNA"/>
</dbReference>
<feature type="signal peptide" evidence="3">
    <location>
        <begin position="1"/>
        <end position="18"/>
    </location>
</feature>
<protein>
    <recommendedName>
        <fullName evidence="6">Tyrosine-protein kinase ephrin type A/B receptor-like domain-containing protein</fullName>
    </recommendedName>
</protein>
<dbReference type="SMART" id="SM01411">
    <property type="entry name" value="Ephrin_rec_like"/>
    <property type="match status" value="3"/>
</dbReference>
<feature type="transmembrane region" description="Helical" evidence="2">
    <location>
        <begin position="1159"/>
        <end position="1180"/>
    </location>
</feature>
<evidence type="ECO:0008006" key="6">
    <source>
        <dbReference type="Google" id="ProtNLM"/>
    </source>
</evidence>
<proteinExistence type="predicted"/>
<dbReference type="SUPFAM" id="SSF49899">
    <property type="entry name" value="Concanavalin A-like lectins/glucanases"/>
    <property type="match status" value="1"/>
</dbReference>
<dbReference type="PANTHER" id="PTHR46967:SF2">
    <property type="entry name" value="SUSHI, VON WILLEBRAND FACTOR TYPE A, EGF AND PENTRAXIN DOMAIN-CONTAINING PROTEIN 1-LIKE"/>
    <property type="match status" value="1"/>
</dbReference>
<organism evidence="4 5">
    <name type="scientific">Aureococcus anophagefferens</name>
    <name type="common">Harmful bloom alga</name>
    <dbReference type="NCBI Taxonomy" id="44056"/>
    <lineage>
        <taxon>Eukaryota</taxon>
        <taxon>Sar</taxon>
        <taxon>Stramenopiles</taxon>
        <taxon>Ochrophyta</taxon>
        <taxon>Pelagophyceae</taxon>
        <taxon>Pelagomonadales</taxon>
        <taxon>Pelagomonadaceae</taxon>
        <taxon>Aureococcus</taxon>
    </lineage>
</organism>
<gene>
    <name evidence="4" type="ORF">SO694_00103076</name>
</gene>
<evidence type="ECO:0000256" key="1">
    <source>
        <dbReference type="SAM" id="MobiDB-lite"/>
    </source>
</evidence>
<feature type="chain" id="PRO_5045047442" description="Tyrosine-protein kinase ephrin type A/B receptor-like domain-containing protein" evidence="3">
    <location>
        <begin position="19"/>
        <end position="1486"/>
    </location>
</feature>
<keyword evidence="2" id="KW-1133">Transmembrane helix</keyword>
<evidence type="ECO:0000313" key="4">
    <source>
        <dbReference type="EMBL" id="KAK7233923.1"/>
    </source>
</evidence>
<dbReference type="SUPFAM" id="SSF57184">
    <property type="entry name" value="Growth factor receptor domain"/>
    <property type="match status" value="1"/>
</dbReference>
<dbReference type="PANTHER" id="PTHR46967">
    <property type="entry name" value="INSULIN-LIKE GROWTH FACTOR BINDING PROTEIN,N-TERMINAL"/>
    <property type="match status" value="1"/>
</dbReference>
<keyword evidence="2" id="KW-0812">Transmembrane</keyword>
<dbReference type="InterPro" id="IPR009030">
    <property type="entry name" value="Growth_fac_rcpt_cys_sf"/>
</dbReference>
<sequence>MMASRSLVVVAALRGVQPFVTMQLNTDFVGLRSTFADEDAQWLPRGNLSASWSGRVYLPFRGTDYTVKLFRTGWPLFDFALDTTRDGENFGQTFIDSKDFAWGPAPGVNVSEWHRYTMSFDEARDELLFFIDGRLQRNVSDAGVASSDTAAVFSSDLSPTLWLGLYGEWTWGDGDVGELTLLSYERMFAGQYDEFALWDRPLAADDVAALAAGDAERRAGVDAALALEPALLYDFSAPADADGAWPNRGAAGARYAMGAASTATGLDAWTDVYHVDASTIGALTAPVFANGSGLGAVTLANATYDLAENVNYYFDLRGRDEDGEPLRYVVVALPAVGAVYEIDGSLDVTGDRGDARVTSAPWAGVYALSEYYYDPRGLDAAATLATTMVVRAEAADGRASPPATFTLRLAYAIDDLPVARPSNVTTAQGVAATVVLNATDEDTAHVTYVLASEPRYGELYAVGADGARRALATYADPASAEVHQYAADVHAVSSFWLSNTYVPTGRGVDTPRWHAYQLLGPPDVTPASWGDSDLALCFGSALPRGYAEGGDEYLTYAWNGAANLESYGWSEYFEFDVEEEIYVSRVEFGENRGAGAVVAIWAWENATATWGLLWSGTATDEVDTVYQATNMYRVFVPSPVCRLPFATRRLRVEVDTETVSDWNEYDYAKVTGYAADDGIIAATETLVYEPNGEFCGADAFEFSVYDCAFDEARAASATVSITVDPGDGGDCGPISTCAAGAYYDRGARACADCPAGSYAADTGQRRSCDACEPGRSQPEAGHSACVDCSVGRFAAASGATACDACAAGTYATDDADDADNAGVAAGAVACAACAAGTYAPKNGSVLCYTCDVDAGQWSARGATACEACLAGFFLDGDACRSCGDVDGVESDDCPAGTTVEALTLRDGYWRSSEMSTKTEVCAQAKDCAGGRAGGGDALCAGNTRGPACALCERGYAAHGSSDGDTLGCARCEGTSATTLRASLAASIGVALLLAAAAYRHRRAVLDACYRVHVFVNALFVQTKGSRAGIADIDVQTRGFFGAVWNKVRSKLKIVLTLAQLLSDMDFALDVKYPPVYGRIMHSVGRVTHAPADAAARAHGTPIAFSLAVLYVVFPSVSMMIFHSFACTSFDYGDGDKYREVLAVDYAVSCASAEYDRIRIYAAVFACVYPAVPLLFFLLLFRIRRHLNPRPYDTADARVAGLTRFVEREVAAAADIPSRRILAKLEAALLLKQQQMRDAHGDIAPYQLLYREFEPEFWFWDILDAVRRLALSAAISVFARGQSIQTAVGFFVSFVYASAVSAHAPYVDAEDDWLARASTQIVVLVYFATHAHGAGLSDDSDATRATCRRVLFAFGVVAPLCLIAVVVAGMVSEDEDVRELQAILDRERRGLDWVKQHVPARPRKSALLRFATSLGLGAPPPPAVDAPRRLGLEIDVGVRVGDDDADDDDDDDDDDAFLPDEIAPRGVDDDEPGGLFACAACGAGARA</sequence>
<evidence type="ECO:0000256" key="2">
    <source>
        <dbReference type="SAM" id="Phobius"/>
    </source>
</evidence>
<dbReference type="Proteomes" id="UP001363151">
    <property type="component" value="Unassembled WGS sequence"/>
</dbReference>
<keyword evidence="5" id="KW-1185">Reference proteome</keyword>
<name>A0ABR1FN42_AURAN</name>
<comment type="caution">
    <text evidence="4">The sequence shown here is derived from an EMBL/GenBank/DDBJ whole genome shotgun (WGS) entry which is preliminary data.</text>
</comment>
<feature type="transmembrane region" description="Helical" evidence="2">
    <location>
        <begin position="1349"/>
        <end position="1370"/>
    </location>
</feature>
<keyword evidence="3" id="KW-0732">Signal</keyword>
<feature type="transmembrane region" description="Helical" evidence="2">
    <location>
        <begin position="979"/>
        <end position="998"/>
    </location>
</feature>
<reference evidence="4 5" key="1">
    <citation type="submission" date="2024-03" db="EMBL/GenBank/DDBJ databases">
        <title>Aureococcus anophagefferens CCMP1851 and Kratosvirus quantuckense: Draft genome of a second virus-susceptible host strain in the model system.</title>
        <authorList>
            <person name="Chase E."/>
            <person name="Truchon A.R."/>
            <person name="Schepens W."/>
            <person name="Wilhelm S.W."/>
        </authorList>
    </citation>
    <scope>NUCLEOTIDE SEQUENCE [LARGE SCALE GENOMIC DNA]</scope>
    <source>
        <strain evidence="4 5">CCMP1851</strain>
    </source>
</reference>
<dbReference type="InterPro" id="IPR013320">
    <property type="entry name" value="ConA-like_dom_sf"/>
</dbReference>